<keyword evidence="3" id="KW-1185">Reference proteome</keyword>
<comment type="caution">
    <text evidence="2">The sequence shown here is derived from an EMBL/GenBank/DDBJ whole genome shotgun (WGS) entry which is preliminary data.</text>
</comment>
<evidence type="ECO:0000313" key="3">
    <source>
        <dbReference type="Proteomes" id="UP000019205"/>
    </source>
</evidence>
<evidence type="ECO:0000256" key="1">
    <source>
        <dbReference type="SAM" id="MobiDB-lite"/>
    </source>
</evidence>
<proteinExistence type="predicted"/>
<dbReference type="EMBL" id="AAOA02000003">
    <property type="protein sequence ID" value="EAQ98945.2"/>
    <property type="molecule type" value="Genomic_DNA"/>
</dbReference>
<dbReference type="AlphaFoldDB" id="A4A574"/>
<feature type="region of interest" description="Disordered" evidence="1">
    <location>
        <begin position="86"/>
        <end position="106"/>
    </location>
</feature>
<dbReference type="HOGENOM" id="CLU_591616_0_0_6"/>
<reference evidence="2 3" key="2">
    <citation type="journal article" date="2009" name="PLoS ONE">
        <title>The photosynthetic apparatus and its regulation in the aerobic gammaproteobacterium Congregibacter litoralis gen. nov., sp. nov.</title>
        <authorList>
            <person name="Spring S."/>
            <person name="Lunsdorf H."/>
            <person name="Fuchs B.M."/>
            <person name="Tindall B.J."/>
        </authorList>
    </citation>
    <scope>NUCLEOTIDE SEQUENCE [LARGE SCALE GENOMIC DNA]</scope>
    <source>
        <strain evidence="2">KT71</strain>
    </source>
</reference>
<evidence type="ECO:0000313" key="2">
    <source>
        <dbReference type="EMBL" id="EAQ98945.2"/>
    </source>
</evidence>
<accession>A4A574</accession>
<name>A4A574_9GAMM</name>
<protein>
    <submittedName>
        <fullName evidence="2">Uncharacterized protein</fullName>
    </submittedName>
</protein>
<organism evidence="2 3">
    <name type="scientific">Congregibacter litoralis KT71</name>
    <dbReference type="NCBI Taxonomy" id="314285"/>
    <lineage>
        <taxon>Bacteria</taxon>
        <taxon>Pseudomonadati</taxon>
        <taxon>Pseudomonadota</taxon>
        <taxon>Gammaproteobacteria</taxon>
        <taxon>Cellvibrionales</taxon>
        <taxon>Halieaceae</taxon>
        <taxon>Congregibacter</taxon>
    </lineage>
</organism>
<feature type="compositionally biased region" description="Polar residues" evidence="1">
    <location>
        <begin position="95"/>
        <end position="106"/>
    </location>
</feature>
<dbReference type="Proteomes" id="UP000019205">
    <property type="component" value="Chromosome"/>
</dbReference>
<feature type="region of interest" description="Disordered" evidence="1">
    <location>
        <begin position="38"/>
        <end position="58"/>
    </location>
</feature>
<dbReference type="STRING" id="314285.KT71_09967"/>
<reference evidence="2 3" key="1">
    <citation type="journal article" date="2007" name="Proc. Natl. Acad. Sci. U.S.A.">
        <title>Characterization of a marine gammaproteobacterium capable of aerobic anoxygenic photosynthesis.</title>
        <authorList>
            <person name="Fuchs B.M."/>
            <person name="Spring S."/>
            <person name="Teeling H."/>
            <person name="Quast C."/>
            <person name="Wulf J."/>
            <person name="Schattenhofer M."/>
            <person name="Yan S."/>
            <person name="Ferriera S."/>
            <person name="Johnson J."/>
            <person name="Glockner F.O."/>
            <person name="Amann R."/>
        </authorList>
    </citation>
    <scope>NUCLEOTIDE SEQUENCE [LARGE SCALE GENOMIC DNA]</scope>
    <source>
        <strain evidence="2">KT71</strain>
    </source>
</reference>
<sequence>MVFDLHDAPSPGMFTIETKRQSGSQTIVVRFPRTYAVNANNSDDDNPSAREATSVAIKTSATSDSLAAQLADHSKPEAKRTNSTLIFGSDPQPTPMESQRQATPAVTGNTAKQWFIDRALLESGYVRNSTDDGVNTHLQFIAGLTRSISDSLSFRLSARVDGQHQANGLTELQYLRADYDESWLRYTVADWRVTAGAQRIIWGRADEFSPTDKLSTRDFTRLIMDDLPSRRRANPALRVERLWGNRHLDLVYLPTFREAVLPADESVWFPVDPKSGAVAGLPIDPEIQPLLRGARVRNDFAGNEGFALRFSDSGSALDYAVTAQRVNNPEPYFKLASPPGRDGPAVLDVVYPRTWVVGGDAAITANAWTFRGEIAWLSDSPYTDASSLQLRMSEELNWVVGAEVFPNDGDLRITTQLSGRHLLDASNSVDFIDTLNLLGDMETPFTISKLPFRARLRYGFRLDERGNYLNPELIYTALEPGEIYIAAHIFSGTYGTQEGFYADRDTVVIGWRAKF</sequence>
<dbReference type="eggNOG" id="ENOG502Z99P">
    <property type="taxonomic scope" value="Bacteria"/>
</dbReference>
<gene>
    <name evidence="2" type="ORF">KT71_09967</name>
</gene>